<name>A0A0E9QK50_ANGAN</name>
<reference evidence="1" key="1">
    <citation type="submission" date="2014-11" db="EMBL/GenBank/DDBJ databases">
        <authorList>
            <person name="Amaro Gonzalez C."/>
        </authorList>
    </citation>
    <scope>NUCLEOTIDE SEQUENCE</scope>
</reference>
<proteinExistence type="predicted"/>
<organism evidence="1">
    <name type="scientific">Anguilla anguilla</name>
    <name type="common">European freshwater eel</name>
    <name type="synonym">Muraena anguilla</name>
    <dbReference type="NCBI Taxonomy" id="7936"/>
    <lineage>
        <taxon>Eukaryota</taxon>
        <taxon>Metazoa</taxon>
        <taxon>Chordata</taxon>
        <taxon>Craniata</taxon>
        <taxon>Vertebrata</taxon>
        <taxon>Euteleostomi</taxon>
        <taxon>Actinopterygii</taxon>
        <taxon>Neopterygii</taxon>
        <taxon>Teleostei</taxon>
        <taxon>Anguilliformes</taxon>
        <taxon>Anguillidae</taxon>
        <taxon>Anguilla</taxon>
    </lineage>
</organism>
<reference evidence="1" key="2">
    <citation type="journal article" date="2015" name="Fish Shellfish Immunol.">
        <title>Early steps in the European eel (Anguilla anguilla)-Vibrio vulnificus interaction in the gills: Role of the RtxA13 toxin.</title>
        <authorList>
            <person name="Callol A."/>
            <person name="Pajuelo D."/>
            <person name="Ebbesson L."/>
            <person name="Teles M."/>
            <person name="MacKenzie S."/>
            <person name="Amaro C."/>
        </authorList>
    </citation>
    <scope>NUCLEOTIDE SEQUENCE</scope>
</reference>
<dbReference type="AlphaFoldDB" id="A0A0E9QK50"/>
<accession>A0A0E9QK50</accession>
<dbReference type="EMBL" id="GBXM01091413">
    <property type="protein sequence ID" value="JAH17164.1"/>
    <property type="molecule type" value="Transcribed_RNA"/>
</dbReference>
<sequence length="24" mass="2741">MLKIVNWTSASSMHSENVFLFNGK</sequence>
<evidence type="ECO:0000313" key="1">
    <source>
        <dbReference type="EMBL" id="JAH17164.1"/>
    </source>
</evidence>
<protein>
    <submittedName>
        <fullName evidence="1">Uncharacterized protein</fullName>
    </submittedName>
</protein>